<dbReference type="InterPro" id="IPR051446">
    <property type="entry name" value="HTH_trans_reg/aminotransferase"/>
</dbReference>
<feature type="domain" description="HTH gntR-type" evidence="6">
    <location>
        <begin position="48"/>
        <end position="116"/>
    </location>
</feature>
<evidence type="ECO:0000256" key="4">
    <source>
        <dbReference type="ARBA" id="ARBA00023125"/>
    </source>
</evidence>
<evidence type="ECO:0000259" key="6">
    <source>
        <dbReference type="PROSITE" id="PS50949"/>
    </source>
</evidence>
<dbReference type="SMART" id="SM00345">
    <property type="entry name" value="HTH_GNTR"/>
    <property type="match status" value="1"/>
</dbReference>
<dbReference type="Pfam" id="PF00155">
    <property type="entry name" value="Aminotran_1_2"/>
    <property type="match status" value="1"/>
</dbReference>
<evidence type="ECO:0000313" key="8">
    <source>
        <dbReference type="Proteomes" id="UP000366945"/>
    </source>
</evidence>
<dbReference type="SUPFAM" id="SSF46785">
    <property type="entry name" value="Winged helix' DNA-binding domain"/>
    <property type="match status" value="1"/>
</dbReference>
<sequence>MEAAITSLDPNAPATLDTTDTLVTSVQRAEMTPSSPSIATTAAPAQALPLYRQLAEHYRQAIEAGTLAPGDRMPSVRTLMDRHQVSLSTALQTCRHLEAQGVLEARPRSGYFVRTPARASLAPLDEPRPWVPDLAQYVGINQRVSSILARGLQANVQINFAVAHGAPNLYPVAELRQSTLRALRDNPLLYGTPPPGGGEARFRAAIARRALEARMNIAPEEIVVTHGCIEAINLALRAVASVGDVVAVESPTYYALLQTLESMGIRALEIPTSPQTGISLEALELACETYDNIKAVIVVPHFQNPMGSVMPDAHKARLAKWGESRGIAIIEDDTYSALGDDDTTPAAIRSWDTTGNVIHCASLHKTLAPGMRLGWIAGGKWQWRIEMLKYAQTRPNEALAQIAMGEFMDSPKFDRHLRRLRAHLREQRAAMAEAIATYFPAGTRLTLPTGGLSLWVEMPGGVSSEKLFDAALAKGIRVAPGSLFSNSTRYDHFLRMNTGHPFTRDIDRAVRTLATEVTRLVDTGGTQTGNVDAVTTRDTSAPG</sequence>
<keyword evidence="5" id="KW-0804">Transcription</keyword>
<gene>
    <name evidence="7" type="ORF">PPN31114_03421</name>
</gene>
<organism evidence="7 8">
    <name type="scientific">Pandoraea pneumonica</name>
    <dbReference type="NCBI Taxonomy" id="2508299"/>
    <lineage>
        <taxon>Bacteria</taxon>
        <taxon>Pseudomonadati</taxon>
        <taxon>Pseudomonadota</taxon>
        <taxon>Betaproteobacteria</taxon>
        <taxon>Burkholderiales</taxon>
        <taxon>Burkholderiaceae</taxon>
        <taxon>Pandoraea</taxon>
    </lineage>
</organism>
<keyword evidence="7" id="KW-0808">Transferase</keyword>
<dbReference type="CDD" id="cd07377">
    <property type="entry name" value="WHTH_GntR"/>
    <property type="match status" value="1"/>
</dbReference>
<dbReference type="GO" id="GO:0003700">
    <property type="term" value="F:DNA-binding transcription factor activity"/>
    <property type="evidence" value="ECO:0007669"/>
    <property type="project" value="InterPro"/>
</dbReference>
<keyword evidence="3" id="KW-0805">Transcription regulation</keyword>
<dbReference type="Gene3D" id="3.90.1150.10">
    <property type="entry name" value="Aspartate Aminotransferase, domain 1"/>
    <property type="match status" value="1"/>
</dbReference>
<dbReference type="SUPFAM" id="SSF53383">
    <property type="entry name" value="PLP-dependent transferases"/>
    <property type="match status" value="1"/>
</dbReference>
<dbReference type="Gene3D" id="3.40.640.10">
    <property type="entry name" value="Type I PLP-dependent aspartate aminotransferase-like (Major domain)"/>
    <property type="match status" value="1"/>
</dbReference>
<keyword evidence="7" id="KW-0032">Aminotransferase</keyword>
<evidence type="ECO:0000256" key="2">
    <source>
        <dbReference type="ARBA" id="ARBA00022898"/>
    </source>
</evidence>
<evidence type="ECO:0000256" key="5">
    <source>
        <dbReference type="ARBA" id="ARBA00023163"/>
    </source>
</evidence>
<name>A0A5E4WNW5_9BURK</name>
<protein>
    <submittedName>
        <fullName evidence="7">Regulatory protein GntR, HTH:Aminotransferase, class I and II</fullName>
    </submittedName>
</protein>
<dbReference type="PANTHER" id="PTHR46577">
    <property type="entry name" value="HTH-TYPE TRANSCRIPTIONAL REGULATORY PROTEIN GABR"/>
    <property type="match status" value="1"/>
</dbReference>
<dbReference type="GO" id="GO:0008483">
    <property type="term" value="F:transaminase activity"/>
    <property type="evidence" value="ECO:0007669"/>
    <property type="project" value="UniProtKB-KW"/>
</dbReference>
<evidence type="ECO:0000256" key="1">
    <source>
        <dbReference type="ARBA" id="ARBA00005384"/>
    </source>
</evidence>
<evidence type="ECO:0000256" key="3">
    <source>
        <dbReference type="ARBA" id="ARBA00023015"/>
    </source>
</evidence>
<dbReference type="InterPro" id="IPR015422">
    <property type="entry name" value="PyrdxlP-dep_Trfase_small"/>
</dbReference>
<keyword evidence="4" id="KW-0238">DNA-binding</keyword>
<dbReference type="InterPro" id="IPR015424">
    <property type="entry name" value="PyrdxlP-dep_Trfase"/>
</dbReference>
<dbReference type="PANTHER" id="PTHR46577:SF1">
    <property type="entry name" value="HTH-TYPE TRANSCRIPTIONAL REGULATORY PROTEIN GABR"/>
    <property type="match status" value="1"/>
</dbReference>
<proteinExistence type="inferred from homology"/>
<comment type="similarity">
    <text evidence="1">In the C-terminal section; belongs to the class-I pyridoxal-phosphate-dependent aminotransferase family.</text>
</comment>
<dbReference type="InterPro" id="IPR036390">
    <property type="entry name" value="WH_DNA-bd_sf"/>
</dbReference>
<dbReference type="GO" id="GO:0030170">
    <property type="term" value="F:pyridoxal phosphate binding"/>
    <property type="evidence" value="ECO:0007669"/>
    <property type="project" value="InterPro"/>
</dbReference>
<dbReference type="PROSITE" id="PS50949">
    <property type="entry name" value="HTH_GNTR"/>
    <property type="match status" value="1"/>
</dbReference>
<dbReference type="CDD" id="cd00609">
    <property type="entry name" value="AAT_like"/>
    <property type="match status" value="1"/>
</dbReference>
<dbReference type="EMBL" id="CABPSK010000003">
    <property type="protein sequence ID" value="VVE26522.1"/>
    <property type="molecule type" value="Genomic_DNA"/>
</dbReference>
<dbReference type="GO" id="GO:0003677">
    <property type="term" value="F:DNA binding"/>
    <property type="evidence" value="ECO:0007669"/>
    <property type="project" value="UniProtKB-KW"/>
</dbReference>
<dbReference type="AlphaFoldDB" id="A0A5E4WNW5"/>
<dbReference type="InterPro" id="IPR015421">
    <property type="entry name" value="PyrdxlP-dep_Trfase_major"/>
</dbReference>
<dbReference type="InterPro" id="IPR036388">
    <property type="entry name" value="WH-like_DNA-bd_sf"/>
</dbReference>
<dbReference type="InterPro" id="IPR004839">
    <property type="entry name" value="Aminotransferase_I/II_large"/>
</dbReference>
<evidence type="ECO:0000313" key="7">
    <source>
        <dbReference type="EMBL" id="VVE26522.1"/>
    </source>
</evidence>
<reference evidence="7 8" key="1">
    <citation type="submission" date="2019-08" db="EMBL/GenBank/DDBJ databases">
        <authorList>
            <person name="Peeters C."/>
        </authorList>
    </citation>
    <scope>NUCLEOTIDE SEQUENCE [LARGE SCALE GENOMIC DNA]</scope>
    <source>
        <strain evidence="7 8">LMG 31114</strain>
    </source>
</reference>
<keyword evidence="8" id="KW-1185">Reference proteome</keyword>
<dbReference type="Gene3D" id="1.10.10.10">
    <property type="entry name" value="Winged helix-like DNA-binding domain superfamily/Winged helix DNA-binding domain"/>
    <property type="match status" value="1"/>
</dbReference>
<keyword evidence="2" id="KW-0663">Pyridoxal phosphate</keyword>
<dbReference type="Pfam" id="PF00392">
    <property type="entry name" value="GntR"/>
    <property type="match status" value="1"/>
</dbReference>
<dbReference type="Proteomes" id="UP000366945">
    <property type="component" value="Unassembled WGS sequence"/>
</dbReference>
<accession>A0A5E4WNW5</accession>
<dbReference type="InterPro" id="IPR000524">
    <property type="entry name" value="Tscrpt_reg_HTH_GntR"/>
</dbReference>